<evidence type="ECO:0000313" key="2">
    <source>
        <dbReference type="Proteomes" id="UP000322245"/>
    </source>
</evidence>
<evidence type="ECO:0000313" key="1">
    <source>
        <dbReference type="EMBL" id="TYJ53113.1"/>
    </source>
</evidence>
<name>A0A5D3ASI3_9TREE</name>
<organism evidence="1 2">
    <name type="scientific">Cryptococcus floricola</name>
    <dbReference type="NCBI Taxonomy" id="2591691"/>
    <lineage>
        <taxon>Eukaryota</taxon>
        <taxon>Fungi</taxon>
        <taxon>Dikarya</taxon>
        <taxon>Basidiomycota</taxon>
        <taxon>Agaricomycotina</taxon>
        <taxon>Tremellomycetes</taxon>
        <taxon>Tremellales</taxon>
        <taxon>Cryptococcaceae</taxon>
        <taxon>Cryptococcus</taxon>
    </lineage>
</organism>
<reference evidence="1 2" key="1">
    <citation type="submission" date="2017-05" db="EMBL/GenBank/DDBJ databases">
        <title>The Genome Sequence of Tsuchiyaea wingfieldii DSM 27421.</title>
        <authorList>
            <person name="Cuomo C."/>
            <person name="Passer A."/>
            <person name="Billmyre B."/>
            <person name="Heitman J."/>
        </authorList>
    </citation>
    <scope>NUCLEOTIDE SEQUENCE [LARGE SCALE GENOMIC DNA]</scope>
    <source>
        <strain evidence="1 2">DSM 27421</strain>
    </source>
</reference>
<proteinExistence type="predicted"/>
<dbReference type="Proteomes" id="UP000322245">
    <property type="component" value="Unassembled WGS sequence"/>
</dbReference>
<gene>
    <name evidence="1" type="ORF">B9479_006235</name>
</gene>
<comment type="caution">
    <text evidence="1">The sequence shown here is derived from an EMBL/GenBank/DDBJ whole genome shotgun (WGS) entry which is preliminary data.</text>
</comment>
<sequence>MPAIEITKIPPLPAELRVDIMKCLLDVLPLSRIAKLAHLSKCVYRGVQPVLYQDVVLNRRNCEAFFYGFKGELYEGEREEWYKPNIDPSSSQSTAARTLKRFFLSTSVTIQDVDALFACFKALRLIFGSFELPAPPEGSWGPSIGEWPVLFHNAGREEGGLTWGSELIESVQAGLVRDPRYRGIADWSILPYIPAKKTQSMTFVALPSEWSTSLVYFVTHVLASGRVKKVDFRECEPGSVELDNPEIGKHTFVEEVQIFIPAKTSLSRSEVFKDCIHTVRNLAQSSKSLRTITFHNYPLDPAEKGNDEADSLLRAAERGGEDDLEMCLENIEIILYRDHTV</sequence>
<protein>
    <submittedName>
        <fullName evidence="1">Uncharacterized protein</fullName>
    </submittedName>
</protein>
<accession>A0A5D3ASI3</accession>
<dbReference type="AlphaFoldDB" id="A0A5D3ASI3"/>
<keyword evidence="2" id="KW-1185">Reference proteome</keyword>
<dbReference type="EMBL" id="NIDF01000101">
    <property type="protein sequence ID" value="TYJ53113.1"/>
    <property type="molecule type" value="Genomic_DNA"/>
</dbReference>